<name>A0AA85BPZ1_9TREM</name>
<reference evidence="3" key="1">
    <citation type="submission" date="2023-11" db="UniProtKB">
        <authorList>
            <consortium name="WormBaseParasite"/>
        </authorList>
    </citation>
    <scope>IDENTIFICATION</scope>
</reference>
<dbReference type="InterPro" id="IPR010111">
    <property type="entry name" value="Kynureninase"/>
</dbReference>
<dbReference type="WBParaSite" id="SMTH1_72380.1">
    <property type="protein sequence ID" value="SMTH1_72380.1"/>
    <property type="gene ID" value="SMTH1_72380"/>
</dbReference>
<dbReference type="AlphaFoldDB" id="A0AA85BPZ1"/>
<dbReference type="GO" id="GO:0009435">
    <property type="term" value="P:NAD+ biosynthetic process"/>
    <property type="evidence" value="ECO:0007669"/>
    <property type="project" value="InterPro"/>
</dbReference>
<evidence type="ECO:0000313" key="3">
    <source>
        <dbReference type="WBParaSite" id="SMTH1_72380.1"/>
    </source>
</evidence>
<evidence type="ECO:0000313" key="2">
    <source>
        <dbReference type="Proteomes" id="UP000050791"/>
    </source>
</evidence>
<organism evidence="2 3">
    <name type="scientific">Schistosoma mattheei</name>
    <dbReference type="NCBI Taxonomy" id="31246"/>
    <lineage>
        <taxon>Eukaryota</taxon>
        <taxon>Metazoa</taxon>
        <taxon>Spiralia</taxon>
        <taxon>Lophotrochozoa</taxon>
        <taxon>Platyhelminthes</taxon>
        <taxon>Trematoda</taxon>
        <taxon>Digenea</taxon>
        <taxon>Strigeidida</taxon>
        <taxon>Schistosomatoidea</taxon>
        <taxon>Schistosomatidae</taxon>
        <taxon>Schistosoma</taxon>
    </lineage>
</organism>
<dbReference type="Gene3D" id="3.90.1150.10">
    <property type="entry name" value="Aspartate Aminotransferase, domain 1"/>
    <property type="match status" value="1"/>
</dbReference>
<dbReference type="PANTHER" id="PTHR14084">
    <property type="entry name" value="KYNURENINASE"/>
    <property type="match status" value="1"/>
</dbReference>
<sequence>MSSSIEELKYLANKYQVDFDSIDFAIKLDEHDSLHSYQSEFYLPDYNQVMKTVQSNSTEHNQHLIDKNDENHSKKIIYFCGNSMGLQPRRLNAYLNDILNQWRDLGVLAYHYGELPASHCDKQLSIDCAQWIVNSKPSEKSKISLELNRFPNAEDSESESIIVANVVPQVFMHEMNLTTNEKQLNLESVTLEQLLYGIRFKGGSIGNINDTCTEQYDNSDNDQIISFDYLTNNIVYERLKHLFKDYTQTNIMKCILYSEYINSNNNNTISPSMISSSNITTPSMDQSVIYKDNDLYELLQHVYLPEIDLFKSPKLTIKLERKQIYSLIQLNHIRRELFMFNNNDDDENEKSQWKQLRMIYSSFILF</sequence>
<keyword evidence="1" id="KW-0663">Pyridoxal phosphate</keyword>
<dbReference type="GO" id="GO:0043420">
    <property type="term" value="P:anthranilate metabolic process"/>
    <property type="evidence" value="ECO:0007669"/>
    <property type="project" value="TreeGrafter"/>
</dbReference>
<protein>
    <submittedName>
        <fullName evidence="3">Uncharacterized protein</fullName>
    </submittedName>
</protein>
<dbReference type="GO" id="GO:0005737">
    <property type="term" value="C:cytoplasm"/>
    <property type="evidence" value="ECO:0007669"/>
    <property type="project" value="InterPro"/>
</dbReference>
<dbReference type="PANTHER" id="PTHR14084:SF0">
    <property type="entry name" value="KYNURENINASE"/>
    <property type="match status" value="1"/>
</dbReference>
<dbReference type="Proteomes" id="UP000050791">
    <property type="component" value="Unassembled WGS sequence"/>
</dbReference>
<dbReference type="GO" id="GO:0030429">
    <property type="term" value="F:kynureninase activity"/>
    <property type="evidence" value="ECO:0007669"/>
    <property type="project" value="InterPro"/>
</dbReference>
<dbReference type="GO" id="GO:0019441">
    <property type="term" value="P:L-tryptophan catabolic process to kynurenine"/>
    <property type="evidence" value="ECO:0007669"/>
    <property type="project" value="TreeGrafter"/>
</dbReference>
<dbReference type="InterPro" id="IPR015422">
    <property type="entry name" value="PyrdxlP-dep_Trfase_small"/>
</dbReference>
<proteinExistence type="predicted"/>
<evidence type="ECO:0000256" key="1">
    <source>
        <dbReference type="ARBA" id="ARBA00022898"/>
    </source>
</evidence>
<dbReference type="GO" id="GO:0030170">
    <property type="term" value="F:pyridoxal phosphate binding"/>
    <property type="evidence" value="ECO:0007669"/>
    <property type="project" value="InterPro"/>
</dbReference>
<accession>A0AA85BPZ1</accession>